<accession>A0A5Q2RKJ8</accession>
<dbReference type="AlphaFoldDB" id="A0A5Q2RKJ8"/>
<protein>
    <recommendedName>
        <fullName evidence="3">Helix-turn-helix domain-containing protein</fullName>
    </recommendedName>
</protein>
<reference evidence="1 2" key="1">
    <citation type="submission" date="2019-11" db="EMBL/GenBank/DDBJ databases">
        <authorList>
            <person name="He Y."/>
        </authorList>
    </citation>
    <scope>NUCLEOTIDE SEQUENCE [LARGE SCALE GENOMIC DNA]</scope>
    <source>
        <strain evidence="1 2">SCSIO 58843</strain>
    </source>
</reference>
<name>A0A5Q2RKJ8_9ACTN</name>
<evidence type="ECO:0008006" key="3">
    <source>
        <dbReference type="Google" id="ProtNLM"/>
    </source>
</evidence>
<evidence type="ECO:0000313" key="2">
    <source>
        <dbReference type="Proteomes" id="UP000334019"/>
    </source>
</evidence>
<dbReference type="Proteomes" id="UP000334019">
    <property type="component" value="Chromosome"/>
</dbReference>
<sequence>MARPSGPEPTPALVPGEVVVEHRYPEAHAFLSEHGPDALAVLHVLAVRAEVIDGRLVARASTRGVAEQLGFLSKDSAHRRLRQLRRSGVLDALPSTGPMDPPSYVLHLDGTGISVTHADPSC</sequence>
<dbReference type="KEGG" id="atq:GH723_10220"/>
<dbReference type="RefSeq" id="WP_153759549.1">
    <property type="nucleotide sequence ID" value="NZ_CP045851.1"/>
</dbReference>
<gene>
    <name evidence="1" type="ORF">GH723_10220</name>
</gene>
<evidence type="ECO:0000313" key="1">
    <source>
        <dbReference type="EMBL" id="QGG95442.1"/>
    </source>
</evidence>
<dbReference type="EMBL" id="CP045851">
    <property type="protein sequence ID" value="QGG95442.1"/>
    <property type="molecule type" value="Genomic_DNA"/>
</dbReference>
<keyword evidence="2" id="KW-1185">Reference proteome</keyword>
<organism evidence="1 2">
    <name type="scientific">Actinomarinicola tropica</name>
    <dbReference type="NCBI Taxonomy" id="2789776"/>
    <lineage>
        <taxon>Bacteria</taxon>
        <taxon>Bacillati</taxon>
        <taxon>Actinomycetota</taxon>
        <taxon>Acidimicrobiia</taxon>
        <taxon>Acidimicrobiales</taxon>
        <taxon>Iamiaceae</taxon>
        <taxon>Actinomarinicola</taxon>
    </lineage>
</organism>
<proteinExistence type="predicted"/>